<feature type="non-terminal residue" evidence="1">
    <location>
        <position position="327"/>
    </location>
</feature>
<organism evidence="1 2">
    <name type="scientific">Ladona fulva</name>
    <name type="common">Scarce chaser dragonfly</name>
    <name type="synonym">Libellula fulva</name>
    <dbReference type="NCBI Taxonomy" id="123851"/>
    <lineage>
        <taxon>Eukaryota</taxon>
        <taxon>Metazoa</taxon>
        <taxon>Ecdysozoa</taxon>
        <taxon>Arthropoda</taxon>
        <taxon>Hexapoda</taxon>
        <taxon>Insecta</taxon>
        <taxon>Pterygota</taxon>
        <taxon>Palaeoptera</taxon>
        <taxon>Odonata</taxon>
        <taxon>Epiprocta</taxon>
        <taxon>Anisoptera</taxon>
        <taxon>Libelluloidea</taxon>
        <taxon>Libellulidae</taxon>
        <taxon>Ladona</taxon>
    </lineage>
</organism>
<comment type="caution">
    <text evidence="1">The sequence shown here is derived from an EMBL/GenBank/DDBJ whole genome shotgun (WGS) entry which is preliminary data.</text>
</comment>
<protein>
    <recommendedName>
        <fullName evidence="3">Peptidase A2 domain-containing protein</fullName>
    </recommendedName>
</protein>
<sequence>MVTGPHGVQIRARALLDNGSEASFITETLAQLLHLPRQRTHIPLSGLGAAEAGTALNLVQLSLSSIYEPSFCLKFKALVLPRLTNQLPAREIIEMDLSLFSKLQMADPRFYQPETIDLILGADVYGQVVREGLQRFPQRQILAQNTALGWVISGPTKRSESRRSVSSSINSLVSLHCAAAQDLEGALQRFWEVEEIPPSTRTLRPEDERCVQHFKDTHSRDPDGRYIVRLPISSELPVAAEETRRMSLNILASTERRFLREPELAPLYRDFMMVYEELGHMERVPNSHFQVKRAWYLPHHAVIHASSRKIRVVFDASRRTSQQHCLN</sequence>
<name>A0A8K0KNV9_LADFU</name>
<dbReference type="OrthoDB" id="5920040at2759"/>
<dbReference type="AlphaFoldDB" id="A0A8K0KNV9"/>
<dbReference type="Proteomes" id="UP000792457">
    <property type="component" value="Unassembled WGS sequence"/>
</dbReference>
<dbReference type="PANTHER" id="PTHR47331">
    <property type="entry name" value="PHD-TYPE DOMAIN-CONTAINING PROTEIN"/>
    <property type="match status" value="1"/>
</dbReference>
<accession>A0A8K0KNV9</accession>
<reference evidence="1" key="1">
    <citation type="submission" date="2013-04" db="EMBL/GenBank/DDBJ databases">
        <authorList>
            <person name="Qu J."/>
            <person name="Murali S.C."/>
            <person name="Bandaranaike D."/>
            <person name="Bellair M."/>
            <person name="Blankenburg K."/>
            <person name="Chao H."/>
            <person name="Dinh H."/>
            <person name="Doddapaneni H."/>
            <person name="Downs B."/>
            <person name="Dugan-Rocha S."/>
            <person name="Elkadiri S."/>
            <person name="Gnanaolivu R.D."/>
            <person name="Hernandez B."/>
            <person name="Javaid M."/>
            <person name="Jayaseelan J.C."/>
            <person name="Lee S."/>
            <person name="Li M."/>
            <person name="Ming W."/>
            <person name="Munidasa M."/>
            <person name="Muniz J."/>
            <person name="Nguyen L."/>
            <person name="Ongeri F."/>
            <person name="Osuji N."/>
            <person name="Pu L.-L."/>
            <person name="Puazo M."/>
            <person name="Qu C."/>
            <person name="Quiroz J."/>
            <person name="Raj R."/>
            <person name="Weissenberger G."/>
            <person name="Xin Y."/>
            <person name="Zou X."/>
            <person name="Han Y."/>
            <person name="Richards S."/>
            <person name="Worley K."/>
            <person name="Muzny D."/>
            <person name="Gibbs R."/>
        </authorList>
    </citation>
    <scope>NUCLEOTIDE SEQUENCE</scope>
    <source>
        <strain evidence="1">Sampled in the wild</strain>
    </source>
</reference>
<dbReference type="PANTHER" id="PTHR47331:SF5">
    <property type="entry name" value="RIBONUCLEASE H"/>
    <property type="match status" value="1"/>
</dbReference>
<evidence type="ECO:0000313" key="2">
    <source>
        <dbReference type="Proteomes" id="UP000792457"/>
    </source>
</evidence>
<reference evidence="1" key="2">
    <citation type="submission" date="2017-10" db="EMBL/GenBank/DDBJ databases">
        <title>Ladona fulva Genome sequencing and assembly.</title>
        <authorList>
            <person name="Murali S."/>
            <person name="Richards S."/>
            <person name="Bandaranaike D."/>
            <person name="Bellair M."/>
            <person name="Blankenburg K."/>
            <person name="Chao H."/>
            <person name="Dinh H."/>
            <person name="Doddapaneni H."/>
            <person name="Dugan-Rocha S."/>
            <person name="Elkadiri S."/>
            <person name="Gnanaolivu R."/>
            <person name="Hernandez B."/>
            <person name="Skinner E."/>
            <person name="Javaid M."/>
            <person name="Lee S."/>
            <person name="Li M."/>
            <person name="Ming W."/>
            <person name="Munidasa M."/>
            <person name="Muniz J."/>
            <person name="Nguyen L."/>
            <person name="Hughes D."/>
            <person name="Osuji N."/>
            <person name="Pu L.-L."/>
            <person name="Puazo M."/>
            <person name="Qu C."/>
            <person name="Quiroz J."/>
            <person name="Raj R."/>
            <person name="Weissenberger G."/>
            <person name="Xin Y."/>
            <person name="Zou X."/>
            <person name="Han Y."/>
            <person name="Worley K."/>
            <person name="Muzny D."/>
            <person name="Gibbs R."/>
        </authorList>
    </citation>
    <scope>NUCLEOTIDE SEQUENCE</scope>
    <source>
        <strain evidence="1">Sampled in the wild</strain>
    </source>
</reference>
<evidence type="ECO:0008006" key="3">
    <source>
        <dbReference type="Google" id="ProtNLM"/>
    </source>
</evidence>
<dbReference type="EMBL" id="KZ309279">
    <property type="protein sequence ID" value="KAG8238077.1"/>
    <property type="molecule type" value="Genomic_DNA"/>
</dbReference>
<keyword evidence="2" id="KW-1185">Reference proteome</keyword>
<gene>
    <name evidence="1" type="ORF">J437_LFUL018208</name>
</gene>
<evidence type="ECO:0000313" key="1">
    <source>
        <dbReference type="EMBL" id="KAG8238077.1"/>
    </source>
</evidence>
<proteinExistence type="predicted"/>